<protein>
    <submittedName>
        <fullName evidence="2">Alpha/beta hydrolase</fullName>
    </submittedName>
</protein>
<accession>A0A2G3PP52</accession>
<dbReference type="AlphaFoldDB" id="A0A2G3PP52"/>
<dbReference type="Pfam" id="PF12697">
    <property type="entry name" value="Abhydrolase_6"/>
    <property type="match status" value="1"/>
</dbReference>
<dbReference type="Gene3D" id="3.40.50.1820">
    <property type="entry name" value="alpha/beta hydrolase"/>
    <property type="match status" value="1"/>
</dbReference>
<dbReference type="PRINTS" id="PR00111">
    <property type="entry name" value="ABHYDROLASE"/>
</dbReference>
<dbReference type="Proteomes" id="UP000225108">
    <property type="component" value="Unassembled WGS sequence"/>
</dbReference>
<dbReference type="InterPro" id="IPR000073">
    <property type="entry name" value="AB_hydrolase_1"/>
</dbReference>
<dbReference type="GO" id="GO:0016787">
    <property type="term" value="F:hydrolase activity"/>
    <property type="evidence" value="ECO:0007669"/>
    <property type="project" value="UniProtKB-KW"/>
</dbReference>
<proteinExistence type="predicted"/>
<organism evidence="2 3">
    <name type="scientific">Williamsia marianensis</name>
    <dbReference type="NCBI Taxonomy" id="85044"/>
    <lineage>
        <taxon>Bacteria</taxon>
        <taxon>Bacillati</taxon>
        <taxon>Actinomycetota</taxon>
        <taxon>Actinomycetes</taxon>
        <taxon>Mycobacteriales</taxon>
        <taxon>Nocardiaceae</taxon>
        <taxon>Williamsia</taxon>
    </lineage>
</organism>
<dbReference type="InterPro" id="IPR050266">
    <property type="entry name" value="AB_hydrolase_sf"/>
</dbReference>
<comment type="caution">
    <text evidence="2">The sequence shown here is derived from an EMBL/GenBank/DDBJ whole genome shotgun (WGS) entry which is preliminary data.</text>
</comment>
<dbReference type="SUPFAM" id="SSF53474">
    <property type="entry name" value="alpha/beta-Hydrolases"/>
    <property type="match status" value="1"/>
</dbReference>
<gene>
    <name evidence="2" type="ORF">CSW57_07660</name>
</gene>
<keyword evidence="2" id="KW-0378">Hydrolase</keyword>
<evidence type="ECO:0000259" key="1">
    <source>
        <dbReference type="Pfam" id="PF12697"/>
    </source>
</evidence>
<feature type="domain" description="AB hydrolase-1" evidence="1">
    <location>
        <begin position="83"/>
        <end position="295"/>
    </location>
</feature>
<name>A0A2G3PP52_WILMA</name>
<dbReference type="PANTHER" id="PTHR43798">
    <property type="entry name" value="MONOACYLGLYCEROL LIPASE"/>
    <property type="match status" value="1"/>
</dbReference>
<dbReference type="EMBL" id="PEBD01000005">
    <property type="protein sequence ID" value="PHV67551.1"/>
    <property type="molecule type" value="Genomic_DNA"/>
</dbReference>
<evidence type="ECO:0000313" key="2">
    <source>
        <dbReference type="EMBL" id="PHV67551.1"/>
    </source>
</evidence>
<sequence length="330" mass="34711">MDLSGAGCVAWDEAAGTQPAEVDAGSDCVRELTVSWPFISSVAAQHFRERGVTVWRRGAAGPVGPSRIEDILTPVPAPVPAPVVLVHGIRVSGASLHRIAAAIPDREVVFPDLPGHGRRVGETFTLAGAVDTVVKAIEELGPPAIVAGMSMGGYVSMAVAGRHPSLVSGLVAMCATAQPSPFYAAPFRAFGATTAYLPEQAAAISRWLTRASVGRRVADDMEVGGLALASIKDVVAEVSRFDALGELARYPGPIELINGGWDQFRVNERRFEAISPRAHLTVIPRASHLFPLIEPVVTGRAIATFARAVDAGTHRCISTPDEFRRTSGGG</sequence>
<dbReference type="InterPro" id="IPR029058">
    <property type="entry name" value="AB_hydrolase_fold"/>
</dbReference>
<evidence type="ECO:0000313" key="3">
    <source>
        <dbReference type="Proteomes" id="UP000225108"/>
    </source>
</evidence>
<reference evidence="2 3" key="1">
    <citation type="submission" date="2017-10" db="EMBL/GenBank/DDBJ databases">
        <title>The draft genome sequence of Williamsia sp. BULT 1.1 isolated from the semi-arid grassland soils from South Africa.</title>
        <authorList>
            <person name="Kabwe M.H."/>
            <person name="Govender N."/>
            <person name="Mutseka Lunga P."/>
            <person name="Vikram S."/>
            <person name="Makhalanyane T.P."/>
        </authorList>
    </citation>
    <scope>NUCLEOTIDE SEQUENCE [LARGE SCALE GENOMIC DNA]</scope>
    <source>
        <strain evidence="2 3">BULT 1.1</strain>
    </source>
</reference>